<feature type="signal peptide" evidence="1">
    <location>
        <begin position="1"/>
        <end position="18"/>
    </location>
</feature>
<comment type="caution">
    <text evidence="2">The sequence shown here is derived from an EMBL/GenBank/DDBJ whole genome shotgun (WGS) entry which is preliminary data.</text>
</comment>
<sequence length="123" mass="13499">MKVIVLVLLATLAVYCTAKPLKEKEANSGADVWKNGFPRLNLNLKGKRVDVGADISEKAFPGMKGVRMLKTLDGKLMKGGSSGKDNSNEALALQFGQMGKQIQKTLDSMHKVFEQYQKNKGEK</sequence>
<reference evidence="2" key="1">
    <citation type="submission" date="2021-10" db="EMBL/GenBank/DDBJ databases">
        <title>Tropical sea cucumber genome reveals ecological adaptation and Cuvierian tubules defense mechanism.</title>
        <authorList>
            <person name="Chen T."/>
        </authorList>
    </citation>
    <scope>NUCLEOTIDE SEQUENCE</scope>
    <source>
        <strain evidence="2">Nanhai2018</strain>
        <tissue evidence="2">Muscle</tissue>
    </source>
</reference>
<dbReference type="Proteomes" id="UP001152320">
    <property type="component" value="Chromosome 7"/>
</dbReference>
<feature type="chain" id="PRO_5040406992" evidence="1">
    <location>
        <begin position="19"/>
        <end position="123"/>
    </location>
</feature>
<protein>
    <submittedName>
        <fullName evidence="2">Uncharacterized protein</fullName>
    </submittedName>
</protein>
<organism evidence="2 3">
    <name type="scientific">Holothuria leucospilota</name>
    <name type="common">Black long sea cucumber</name>
    <name type="synonym">Mertensiothuria leucospilota</name>
    <dbReference type="NCBI Taxonomy" id="206669"/>
    <lineage>
        <taxon>Eukaryota</taxon>
        <taxon>Metazoa</taxon>
        <taxon>Echinodermata</taxon>
        <taxon>Eleutherozoa</taxon>
        <taxon>Echinozoa</taxon>
        <taxon>Holothuroidea</taxon>
        <taxon>Aspidochirotacea</taxon>
        <taxon>Aspidochirotida</taxon>
        <taxon>Holothuriidae</taxon>
        <taxon>Holothuria</taxon>
    </lineage>
</organism>
<proteinExistence type="predicted"/>
<evidence type="ECO:0000313" key="2">
    <source>
        <dbReference type="EMBL" id="KAJ8039364.1"/>
    </source>
</evidence>
<keyword evidence="1" id="KW-0732">Signal</keyword>
<evidence type="ECO:0000256" key="1">
    <source>
        <dbReference type="SAM" id="SignalP"/>
    </source>
</evidence>
<name>A0A9Q1C7C2_HOLLE</name>
<accession>A0A9Q1C7C2</accession>
<dbReference type="EMBL" id="JAIZAY010000007">
    <property type="protein sequence ID" value="KAJ8039364.1"/>
    <property type="molecule type" value="Genomic_DNA"/>
</dbReference>
<dbReference type="AlphaFoldDB" id="A0A9Q1C7C2"/>
<evidence type="ECO:0000313" key="3">
    <source>
        <dbReference type="Proteomes" id="UP001152320"/>
    </source>
</evidence>
<gene>
    <name evidence="2" type="ORF">HOLleu_17057</name>
</gene>
<keyword evidence="3" id="KW-1185">Reference proteome</keyword>